<feature type="region of interest" description="Disordered" evidence="1">
    <location>
        <begin position="309"/>
        <end position="496"/>
    </location>
</feature>
<dbReference type="EMBL" id="MU007053">
    <property type="protein sequence ID" value="KAF2428710.1"/>
    <property type="molecule type" value="Genomic_DNA"/>
</dbReference>
<feature type="compositionally biased region" description="Low complexity" evidence="1">
    <location>
        <begin position="433"/>
        <end position="465"/>
    </location>
</feature>
<organism evidence="2 3">
    <name type="scientific">Tothia fuscella</name>
    <dbReference type="NCBI Taxonomy" id="1048955"/>
    <lineage>
        <taxon>Eukaryota</taxon>
        <taxon>Fungi</taxon>
        <taxon>Dikarya</taxon>
        <taxon>Ascomycota</taxon>
        <taxon>Pezizomycotina</taxon>
        <taxon>Dothideomycetes</taxon>
        <taxon>Pleosporomycetidae</taxon>
        <taxon>Venturiales</taxon>
        <taxon>Cylindrosympodiaceae</taxon>
        <taxon>Tothia</taxon>
    </lineage>
</organism>
<feature type="compositionally biased region" description="Polar residues" evidence="1">
    <location>
        <begin position="418"/>
        <end position="427"/>
    </location>
</feature>
<evidence type="ECO:0000256" key="1">
    <source>
        <dbReference type="SAM" id="MobiDB-lite"/>
    </source>
</evidence>
<feature type="compositionally biased region" description="Polar residues" evidence="1">
    <location>
        <begin position="322"/>
        <end position="345"/>
    </location>
</feature>
<evidence type="ECO:0000313" key="3">
    <source>
        <dbReference type="Proteomes" id="UP000800235"/>
    </source>
</evidence>
<reference evidence="2" key="1">
    <citation type="journal article" date="2020" name="Stud. Mycol.">
        <title>101 Dothideomycetes genomes: a test case for predicting lifestyles and emergence of pathogens.</title>
        <authorList>
            <person name="Haridas S."/>
            <person name="Albert R."/>
            <person name="Binder M."/>
            <person name="Bloem J."/>
            <person name="Labutti K."/>
            <person name="Salamov A."/>
            <person name="Andreopoulos B."/>
            <person name="Baker S."/>
            <person name="Barry K."/>
            <person name="Bills G."/>
            <person name="Bluhm B."/>
            <person name="Cannon C."/>
            <person name="Castanera R."/>
            <person name="Culley D."/>
            <person name="Daum C."/>
            <person name="Ezra D."/>
            <person name="Gonzalez J."/>
            <person name="Henrissat B."/>
            <person name="Kuo A."/>
            <person name="Liang C."/>
            <person name="Lipzen A."/>
            <person name="Lutzoni F."/>
            <person name="Magnuson J."/>
            <person name="Mondo S."/>
            <person name="Nolan M."/>
            <person name="Ohm R."/>
            <person name="Pangilinan J."/>
            <person name="Park H.-J."/>
            <person name="Ramirez L."/>
            <person name="Alfaro M."/>
            <person name="Sun H."/>
            <person name="Tritt A."/>
            <person name="Yoshinaga Y."/>
            <person name="Zwiers L.-H."/>
            <person name="Turgeon B."/>
            <person name="Goodwin S."/>
            <person name="Spatafora J."/>
            <person name="Crous P."/>
            <person name="Grigoriev I."/>
        </authorList>
    </citation>
    <scope>NUCLEOTIDE SEQUENCE</scope>
    <source>
        <strain evidence="2">CBS 130266</strain>
    </source>
</reference>
<keyword evidence="3" id="KW-1185">Reference proteome</keyword>
<proteinExistence type="predicted"/>
<dbReference type="AlphaFoldDB" id="A0A9P4NMV2"/>
<feature type="compositionally biased region" description="Low complexity" evidence="1">
    <location>
        <begin position="359"/>
        <end position="376"/>
    </location>
</feature>
<name>A0A9P4NMV2_9PEZI</name>
<accession>A0A9P4NMV2</accession>
<protein>
    <submittedName>
        <fullName evidence="2">Uncharacterized protein</fullName>
    </submittedName>
</protein>
<gene>
    <name evidence="2" type="ORF">EJ08DRAFT_316142</name>
</gene>
<evidence type="ECO:0000313" key="2">
    <source>
        <dbReference type="EMBL" id="KAF2428710.1"/>
    </source>
</evidence>
<comment type="caution">
    <text evidence="2">The sequence shown here is derived from an EMBL/GenBank/DDBJ whole genome shotgun (WGS) entry which is preliminary data.</text>
</comment>
<dbReference type="Proteomes" id="UP000800235">
    <property type="component" value="Unassembled WGS sequence"/>
</dbReference>
<sequence length="496" mass="54259">MSSEQGPDWLARTLQLAEPDHAYDQFLKFMDWDKVVETERHYPRWWHENGKLDEEVARKIEENETVRTNEDTTSVATPEFMPKDLARDIQVTTSGLTPVRVLEPHGVAEYSQHTSKPLPDDLQDIGDPDDNTHFPEDAVAAHTYNSSEDADGVSDELYPSTVAFNTSINASDVCSIHNQRFCSCTQLPIQPTFEAPTAVSGNPVSSQLCPIHNVASCICNIDATMRTVRSAESSVDTYICPLHRKRYCTCDFATDPANFLPRIGTLATIQSGSDGPAYNGSLVPRLCSIHNRLYCMCTNRILPGAEDGRPISGKALDPPYNQYPQQQIHQSISHAPSYQATSSLEPQPRKITPVSQKGSRTLTTTQTSTSSRQDSSPHTPFHQTRSSDSPSHSRHSSRGHSAASQTSPTPSIPGQPAKKSSLNNLLQSAAHATPTTSPNSRSSPTSFLQNGLSQLQNLSSPPRSSAPAVKRSSVAETMMNPPAPGFKGLARNKAWK</sequence>